<keyword evidence="4" id="KW-1185">Reference proteome</keyword>
<dbReference type="PATRIC" id="fig|692370.5.peg.1624"/>
<feature type="region of interest" description="Disordered" evidence="1">
    <location>
        <begin position="45"/>
        <end position="66"/>
    </location>
</feature>
<dbReference type="OrthoDB" id="4736977at2"/>
<dbReference type="EMBL" id="CP016591">
    <property type="protein sequence ID" value="ANY20123.1"/>
    <property type="molecule type" value="Genomic_DNA"/>
</dbReference>
<reference evidence="3 4" key="1">
    <citation type="submission" date="2016-07" db="EMBL/GenBank/DDBJ databases">
        <title>Complete genome sequence of Altererythrobacter dongtanensis KCTC 22672, a type strain with esterase isolated from tidal flat.</title>
        <authorList>
            <person name="Cheng H."/>
            <person name="Wu Y.-H."/>
            <person name="Zhou P."/>
            <person name="Huo Y.-Y."/>
            <person name="Wang C.-S."/>
            <person name="Xu X.-W."/>
        </authorList>
    </citation>
    <scope>NUCLEOTIDE SEQUENCE [LARGE SCALE GENOMIC DNA]</scope>
    <source>
        <strain evidence="3 4">KCTC 22672</strain>
    </source>
</reference>
<dbReference type="Proteomes" id="UP000092932">
    <property type="component" value="Chromosome"/>
</dbReference>
<proteinExistence type="predicted"/>
<dbReference type="STRING" id="692370.A6F68_01610"/>
<feature type="signal peptide" evidence="2">
    <location>
        <begin position="1"/>
        <end position="20"/>
    </location>
</feature>
<name>A0A1B2AD98_9SPHN</name>
<dbReference type="AlphaFoldDB" id="A0A1B2AD98"/>
<organism evidence="3 4">
    <name type="scientific">Tsuneonella dongtanensis</name>
    <dbReference type="NCBI Taxonomy" id="692370"/>
    <lineage>
        <taxon>Bacteria</taxon>
        <taxon>Pseudomonadati</taxon>
        <taxon>Pseudomonadota</taxon>
        <taxon>Alphaproteobacteria</taxon>
        <taxon>Sphingomonadales</taxon>
        <taxon>Erythrobacteraceae</taxon>
        <taxon>Tsuneonella</taxon>
    </lineage>
</organism>
<keyword evidence="2" id="KW-0732">Signal</keyword>
<sequence>MRMKLLAGGMLLTLAAPALAENWDFVLVNKTGKTIKMVEVSVAGSGDWKKDKREEDQGPGTIKPGDDYTVHFEKDPKVCKYDVRMTFEGDETPIIWTGFDTCKFAFGDFALNGGTPSVKGT</sequence>
<evidence type="ECO:0000256" key="2">
    <source>
        <dbReference type="SAM" id="SignalP"/>
    </source>
</evidence>
<evidence type="ECO:0000313" key="4">
    <source>
        <dbReference type="Proteomes" id="UP000092932"/>
    </source>
</evidence>
<protein>
    <recommendedName>
        <fullName evidence="5">Argininosuccinate lyase</fullName>
    </recommendedName>
</protein>
<accession>A0A1B2AD98</accession>
<evidence type="ECO:0000313" key="3">
    <source>
        <dbReference type="EMBL" id="ANY20123.1"/>
    </source>
</evidence>
<dbReference type="KEGG" id="ado:A6F68_01610"/>
<gene>
    <name evidence="3" type="ORF">A6F68_01610</name>
</gene>
<feature type="compositionally biased region" description="Basic and acidic residues" evidence="1">
    <location>
        <begin position="47"/>
        <end position="56"/>
    </location>
</feature>
<evidence type="ECO:0000256" key="1">
    <source>
        <dbReference type="SAM" id="MobiDB-lite"/>
    </source>
</evidence>
<feature type="chain" id="PRO_5008534123" description="Argininosuccinate lyase" evidence="2">
    <location>
        <begin position="21"/>
        <end position="121"/>
    </location>
</feature>
<evidence type="ECO:0008006" key="5">
    <source>
        <dbReference type="Google" id="ProtNLM"/>
    </source>
</evidence>